<gene>
    <name evidence="2" type="ORF">AYJ54_25540</name>
</gene>
<protein>
    <submittedName>
        <fullName evidence="2">Uncharacterized protein</fullName>
    </submittedName>
</protein>
<evidence type="ECO:0000256" key="1">
    <source>
        <dbReference type="SAM" id="SignalP"/>
    </source>
</evidence>
<organism evidence="2 3">
    <name type="scientific">Bradyrhizobium centrolobii</name>
    <dbReference type="NCBI Taxonomy" id="1505087"/>
    <lineage>
        <taxon>Bacteria</taxon>
        <taxon>Pseudomonadati</taxon>
        <taxon>Pseudomonadota</taxon>
        <taxon>Alphaproteobacteria</taxon>
        <taxon>Hyphomicrobiales</taxon>
        <taxon>Nitrobacteraceae</taxon>
        <taxon>Bradyrhizobium</taxon>
    </lineage>
</organism>
<sequence>MITSLCSLIALNALALAMNLSQPSRAAVRGMSYQDLLRDPDFTRAVKTIAEQCSVNVDLAKLKCQGG</sequence>
<evidence type="ECO:0000313" key="2">
    <source>
        <dbReference type="EMBL" id="OAF02964.1"/>
    </source>
</evidence>
<name>A0A176YCL1_9BRAD</name>
<keyword evidence="3" id="KW-1185">Reference proteome</keyword>
<proteinExistence type="predicted"/>
<accession>A0A176YCL1</accession>
<dbReference type="Proteomes" id="UP000076959">
    <property type="component" value="Unassembled WGS sequence"/>
</dbReference>
<dbReference type="AlphaFoldDB" id="A0A176YCL1"/>
<feature type="signal peptide" evidence="1">
    <location>
        <begin position="1"/>
        <end position="26"/>
    </location>
</feature>
<keyword evidence="1" id="KW-0732">Signal</keyword>
<dbReference type="EMBL" id="LUUB01000092">
    <property type="protein sequence ID" value="OAF02964.1"/>
    <property type="molecule type" value="Genomic_DNA"/>
</dbReference>
<evidence type="ECO:0000313" key="3">
    <source>
        <dbReference type="Proteomes" id="UP000076959"/>
    </source>
</evidence>
<feature type="chain" id="PRO_5008054416" evidence="1">
    <location>
        <begin position="27"/>
        <end position="67"/>
    </location>
</feature>
<comment type="caution">
    <text evidence="2">The sequence shown here is derived from an EMBL/GenBank/DDBJ whole genome shotgun (WGS) entry which is preliminary data.</text>
</comment>
<reference evidence="2 3" key="1">
    <citation type="submission" date="2016-03" db="EMBL/GenBank/DDBJ databases">
        <title>Draft Genome Sequence of the Strain BR 10245 (Bradyrhizobium sp.) isolated from nodules of Centrolobium paraense.</title>
        <authorList>
            <person name="Simoes-Araujo J.L.Sr."/>
            <person name="Barauna A.C."/>
            <person name="Silva K."/>
            <person name="Zilli J.E."/>
        </authorList>
    </citation>
    <scope>NUCLEOTIDE SEQUENCE [LARGE SCALE GENOMIC DNA]</scope>
    <source>
        <strain evidence="2 3">BR 10245</strain>
    </source>
</reference>